<sequence length="176" mass="20354">MSPTPSSLSLDTVASHTYHDAVFIILFARKYGIPELLKRAAEFWAALTADRKQIRLTEDDLLRLYNARFVLQQQWRKVVVLAPYMKENGVSACRGDGYTCSIYNNSSRSQHWRKMMLESEVVEAGMGDPLRYDASSGFTKEQKQAWCRVCRMGWTDMLVKKRTEWWASFGDLMQLP</sequence>
<dbReference type="AlphaFoldDB" id="A0A1M2W1Y3"/>
<dbReference type="Proteomes" id="UP000184267">
    <property type="component" value="Unassembled WGS sequence"/>
</dbReference>
<gene>
    <name evidence="1" type="ORF">TRAPUB_9675</name>
</gene>
<keyword evidence="2" id="KW-1185">Reference proteome</keyword>
<accession>A0A1M2W1Y3</accession>
<name>A0A1M2W1Y3_TRAPU</name>
<organism evidence="1 2">
    <name type="scientific">Trametes pubescens</name>
    <name type="common">White-rot fungus</name>
    <dbReference type="NCBI Taxonomy" id="154538"/>
    <lineage>
        <taxon>Eukaryota</taxon>
        <taxon>Fungi</taxon>
        <taxon>Dikarya</taxon>
        <taxon>Basidiomycota</taxon>
        <taxon>Agaricomycotina</taxon>
        <taxon>Agaricomycetes</taxon>
        <taxon>Polyporales</taxon>
        <taxon>Polyporaceae</taxon>
        <taxon>Trametes</taxon>
    </lineage>
</organism>
<comment type="caution">
    <text evidence="1">The sequence shown here is derived from an EMBL/GenBank/DDBJ whole genome shotgun (WGS) entry which is preliminary data.</text>
</comment>
<proteinExistence type="predicted"/>
<evidence type="ECO:0000313" key="1">
    <source>
        <dbReference type="EMBL" id="OJT13780.1"/>
    </source>
</evidence>
<reference evidence="1 2" key="1">
    <citation type="submission" date="2016-10" db="EMBL/GenBank/DDBJ databases">
        <title>Genome sequence of the basidiomycete white-rot fungus Trametes pubescens.</title>
        <authorList>
            <person name="Makela M.R."/>
            <person name="Granchi Z."/>
            <person name="Peng M."/>
            <person name="De Vries R.P."/>
            <person name="Grigoriev I."/>
            <person name="Riley R."/>
            <person name="Hilden K."/>
        </authorList>
    </citation>
    <scope>NUCLEOTIDE SEQUENCE [LARGE SCALE GENOMIC DNA]</scope>
    <source>
        <strain evidence="1 2">FBCC735</strain>
    </source>
</reference>
<protein>
    <submittedName>
        <fullName evidence="1">Uncharacterized protein</fullName>
    </submittedName>
</protein>
<dbReference type="EMBL" id="MNAD01000362">
    <property type="protein sequence ID" value="OJT13780.1"/>
    <property type="molecule type" value="Genomic_DNA"/>
</dbReference>
<dbReference type="STRING" id="154538.A0A1M2W1Y3"/>
<dbReference type="OMA" id="WMMLESE"/>
<evidence type="ECO:0000313" key="2">
    <source>
        <dbReference type="Proteomes" id="UP000184267"/>
    </source>
</evidence>
<dbReference type="OrthoDB" id="2746456at2759"/>